<feature type="binding site" evidence="7 9">
    <location>
        <position position="19"/>
    </location>
    <ligand>
        <name>substrate</name>
    </ligand>
</feature>
<dbReference type="GO" id="GO:0004590">
    <property type="term" value="F:orotidine-5'-phosphate decarboxylase activity"/>
    <property type="evidence" value="ECO:0007669"/>
    <property type="project" value="UniProtKB-UniRule"/>
</dbReference>
<dbReference type="InterPro" id="IPR014732">
    <property type="entry name" value="OMPdecase"/>
</dbReference>
<feature type="active site" description="Proton donor" evidence="7">
    <location>
        <position position="71"/>
    </location>
</feature>
<feature type="binding site" evidence="7">
    <location>
        <begin position="69"/>
        <end position="78"/>
    </location>
    <ligand>
        <name>substrate</name>
    </ligand>
</feature>
<dbReference type="GO" id="GO:0005829">
    <property type="term" value="C:cytosol"/>
    <property type="evidence" value="ECO:0007669"/>
    <property type="project" value="TreeGrafter"/>
</dbReference>
<dbReference type="PANTHER" id="PTHR32119">
    <property type="entry name" value="OROTIDINE 5'-PHOSPHATE DECARBOXYLASE"/>
    <property type="match status" value="1"/>
</dbReference>
<dbReference type="Pfam" id="PF00215">
    <property type="entry name" value="OMPdecase"/>
    <property type="match status" value="1"/>
</dbReference>
<comment type="caution">
    <text evidence="7">Lacks conserved residue(s) required for the propagation of feature annotation.</text>
</comment>
<evidence type="ECO:0000256" key="4">
    <source>
        <dbReference type="ARBA" id="ARBA00022975"/>
    </source>
</evidence>
<evidence type="ECO:0000259" key="11">
    <source>
        <dbReference type="SMART" id="SM00934"/>
    </source>
</evidence>
<dbReference type="HOGENOM" id="CLU_067069_1_0_0"/>
<dbReference type="Proteomes" id="UP000030661">
    <property type="component" value="Unassembled WGS sequence"/>
</dbReference>
<evidence type="ECO:0000256" key="7">
    <source>
        <dbReference type="HAMAP-Rule" id="MF_01200"/>
    </source>
</evidence>
<evidence type="ECO:0000256" key="10">
    <source>
        <dbReference type="RuleBase" id="RU000512"/>
    </source>
</evidence>
<feature type="binding site" evidence="7 9">
    <location>
        <position position="225"/>
    </location>
    <ligand>
        <name>substrate</name>
    </ligand>
</feature>
<dbReference type="GO" id="GO:0044205">
    <property type="term" value="P:'de novo' UMP biosynthetic process"/>
    <property type="evidence" value="ECO:0007669"/>
    <property type="project" value="UniProtKB-UniRule"/>
</dbReference>
<dbReference type="UniPathway" id="UPA00070">
    <property type="reaction ID" value="UER00120"/>
</dbReference>
<feature type="active site" description="For OMPdecase activity" evidence="8">
    <location>
        <position position="71"/>
    </location>
</feature>
<dbReference type="eggNOG" id="COG0284">
    <property type="taxonomic scope" value="Bacteria"/>
</dbReference>
<dbReference type="InterPro" id="IPR013785">
    <property type="entry name" value="Aldolase_TIM"/>
</dbReference>
<dbReference type="PANTHER" id="PTHR32119:SF2">
    <property type="entry name" value="OROTIDINE 5'-PHOSPHATE DECARBOXYLASE"/>
    <property type="match status" value="1"/>
</dbReference>
<dbReference type="InterPro" id="IPR047596">
    <property type="entry name" value="OMPdecase_bac"/>
</dbReference>
<accession>A0A081C132</accession>
<evidence type="ECO:0000313" key="12">
    <source>
        <dbReference type="EMBL" id="GAK58287.1"/>
    </source>
</evidence>
<comment type="function">
    <text evidence="1 7">Catalyzes the decarboxylation of orotidine 5'-monophosphate (OMP) to uridine 5'-monophosphate (UMP).</text>
</comment>
<evidence type="ECO:0000256" key="2">
    <source>
        <dbReference type="ARBA" id="ARBA00004861"/>
    </source>
</evidence>
<name>A0A081C132_VECG1</name>
<comment type="subunit">
    <text evidence="7">Homodimer.</text>
</comment>
<dbReference type="STRING" id="1499967.U27_05260"/>
<dbReference type="PROSITE" id="PS00156">
    <property type="entry name" value="OMPDECASE"/>
    <property type="match status" value="1"/>
</dbReference>
<comment type="catalytic activity">
    <reaction evidence="6 7 10">
        <text>orotidine 5'-phosphate + H(+) = UMP + CO2</text>
        <dbReference type="Rhea" id="RHEA:11596"/>
        <dbReference type="ChEBI" id="CHEBI:15378"/>
        <dbReference type="ChEBI" id="CHEBI:16526"/>
        <dbReference type="ChEBI" id="CHEBI:57538"/>
        <dbReference type="ChEBI" id="CHEBI:57865"/>
        <dbReference type="EC" id="4.1.1.23"/>
    </reaction>
</comment>
<keyword evidence="3 7" id="KW-0210">Decarboxylase</keyword>
<dbReference type="HAMAP" id="MF_01200_B">
    <property type="entry name" value="OMPdecase_type1_B"/>
    <property type="match status" value="1"/>
</dbReference>
<evidence type="ECO:0000256" key="3">
    <source>
        <dbReference type="ARBA" id="ARBA00022793"/>
    </source>
</evidence>
<dbReference type="SMART" id="SM00934">
    <property type="entry name" value="OMPdecase"/>
    <property type="match status" value="1"/>
</dbReference>
<dbReference type="AlphaFoldDB" id="A0A081C132"/>
<feature type="binding site" evidence="7 9">
    <location>
        <position position="42"/>
    </location>
    <ligand>
        <name>substrate</name>
    </ligand>
</feature>
<dbReference type="InterPro" id="IPR001754">
    <property type="entry name" value="OMPdeCOase_dom"/>
</dbReference>
<feature type="binding site" evidence="7 9">
    <location>
        <position position="133"/>
    </location>
    <ligand>
        <name>substrate</name>
    </ligand>
</feature>
<proteinExistence type="inferred from homology"/>
<dbReference type="InterPro" id="IPR011060">
    <property type="entry name" value="RibuloseP-bd_barrel"/>
</dbReference>
<evidence type="ECO:0000256" key="8">
    <source>
        <dbReference type="PIRSR" id="PIRSR614732-1"/>
    </source>
</evidence>
<organism evidence="12">
    <name type="scientific">Vecturithrix granuli</name>
    <dbReference type="NCBI Taxonomy" id="1499967"/>
    <lineage>
        <taxon>Bacteria</taxon>
        <taxon>Candidatus Moduliflexota</taxon>
        <taxon>Candidatus Vecturitrichia</taxon>
        <taxon>Candidatus Vecturitrichales</taxon>
        <taxon>Candidatus Vecturitrichaceae</taxon>
        <taxon>Candidatus Vecturithrix</taxon>
    </lineage>
</organism>
<feature type="domain" description="Orotidine 5'-phosphate decarboxylase" evidence="11">
    <location>
        <begin position="13"/>
        <end position="241"/>
    </location>
</feature>
<feature type="active site" description="For OMPdecase activity" evidence="8">
    <location>
        <position position="74"/>
    </location>
</feature>
<feature type="active site" description="For OMPdecase activity" evidence="8">
    <location>
        <position position="69"/>
    </location>
</feature>
<protein>
    <recommendedName>
        <fullName evidence="7">Orotidine 5'-phosphate decarboxylase</fullName>
        <ecNumber evidence="7">4.1.1.23</ecNumber>
    </recommendedName>
    <alternativeName>
        <fullName evidence="7">OMP decarboxylase</fullName>
        <shortName evidence="7">OMPDCase</shortName>
        <shortName evidence="7">OMPdecase</shortName>
    </alternativeName>
</protein>
<feature type="binding site" evidence="7 9">
    <location>
        <position position="205"/>
    </location>
    <ligand>
        <name>substrate</name>
    </ligand>
</feature>
<dbReference type="NCBIfam" id="NF001273">
    <property type="entry name" value="PRK00230.1"/>
    <property type="match status" value="1"/>
</dbReference>
<comment type="pathway">
    <text evidence="2 7 10">Pyrimidine metabolism; UMP biosynthesis via de novo pathway; UMP from orotate: step 2/2.</text>
</comment>
<feature type="binding site" evidence="7 9">
    <location>
        <position position="226"/>
    </location>
    <ligand>
        <name>substrate</name>
    </ligand>
</feature>
<dbReference type="GO" id="GO:0006207">
    <property type="term" value="P:'de novo' pyrimidine nucleobase biosynthetic process"/>
    <property type="evidence" value="ECO:0007669"/>
    <property type="project" value="InterPro"/>
</dbReference>
<keyword evidence="4 7" id="KW-0665">Pyrimidine biosynthesis</keyword>
<evidence type="ECO:0000256" key="9">
    <source>
        <dbReference type="PIRSR" id="PIRSR614732-2"/>
    </source>
</evidence>
<evidence type="ECO:0000313" key="13">
    <source>
        <dbReference type="Proteomes" id="UP000030661"/>
    </source>
</evidence>
<gene>
    <name evidence="7" type="primary">pyrF</name>
    <name evidence="12" type="ORF">U27_05260</name>
</gene>
<dbReference type="NCBIfam" id="TIGR01740">
    <property type="entry name" value="pyrF"/>
    <property type="match status" value="1"/>
</dbReference>
<keyword evidence="5 7" id="KW-0456">Lyase</keyword>
<keyword evidence="13" id="KW-1185">Reference proteome</keyword>
<comment type="similarity">
    <text evidence="7">Belongs to the OMP decarboxylase family. Type 1 subfamily.</text>
</comment>
<evidence type="ECO:0000256" key="1">
    <source>
        <dbReference type="ARBA" id="ARBA00002356"/>
    </source>
</evidence>
<dbReference type="CDD" id="cd04725">
    <property type="entry name" value="OMP_decarboxylase_like"/>
    <property type="match status" value="1"/>
</dbReference>
<dbReference type="Gene3D" id="3.20.20.70">
    <property type="entry name" value="Aldolase class I"/>
    <property type="match status" value="1"/>
</dbReference>
<dbReference type="InterPro" id="IPR018089">
    <property type="entry name" value="OMPdecase_AS"/>
</dbReference>
<dbReference type="EC" id="4.1.1.23" evidence="7"/>
<dbReference type="SUPFAM" id="SSF51366">
    <property type="entry name" value="Ribulose-phoshate binding barrel"/>
    <property type="match status" value="1"/>
</dbReference>
<dbReference type="EMBL" id="DF820467">
    <property type="protein sequence ID" value="GAK58287.1"/>
    <property type="molecule type" value="Genomic_DNA"/>
</dbReference>
<reference evidence="12" key="1">
    <citation type="journal article" date="2015" name="PeerJ">
        <title>First genomic representation of candidate bacterial phylum KSB3 points to enhanced environmental sensing as a trigger of wastewater bulking.</title>
        <authorList>
            <person name="Sekiguchi Y."/>
            <person name="Ohashi A."/>
            <person name="Parks D.H."/>
            <person name="Yamauchi T."/>
            <person name="Tyson G.W."/>
            <person name="Hugenholtz P."/>
        </authorList>
    </citation>
    <scope>NUCLEOTIDE SEQUENCE [LARGE SCALE GENOMIC DNA]</scope>
</reference>
<sequence>MQLTAQEQRARKKICLALDSFYDFEAIKHCLVELSPVVGLFKIGKELFTRFGPDVVKLVHDFGAEVFLDLKYHDIPNTVKGAAYAATQIGVYLFNVHASGGLKMMQAALEGAKEASTAHRLRLPKIIGVTVLTSIDQQTLHTDLQIPGSLEAHVLHLAQLTQQAGLDGIVCSSADLQAIRRHLPSDFLYVTPGIQGPNTAAGNDQKRVLTPRQAIQAGASILVIGRAITAALDRVAAAFEILGDIVKTEQDEC</sequence>
<evidence type="ECO:0000256" key="6">
    <source>
        <dbReference type="ARBA" id="ARBA00049157"/>
    </source>
</evidence>
<evidence type="ECO:0000256" key="5">
    <source>
        <dbReference type="ARBA" id="ARBA00023239"/>
    </source>
</evidence>